<evidence type="ECO:0000256" key="6">
    <source>
        <dbReference type="ARBA" id="ARBA00023049"/>
    </source>
</evidence>
<feature type="site" description="Transition state stabilizer" evidence="10">
    <location>
        <position position="624"/>
    </location>
</feature>
<organism evidence="15 16">
    <name type="scientific">Ascaris lumbricoides</name>
    <name type="common">Giant roundworm</name>
    <dbReference type="NCBI Taxonomy" id="6252"/>
    <lineage>
        <taxon>Eukaryota</taxon>
        <taxon>Metazoa</taxon>
        <taxon>Ecdysozoa</taxon>
        <taxon>Nematoda</taxon>
        <taxon>Chromadorea</taxon>
        <taxon>Rhabditida</taxon>
        <taxon>Spirurina</taxon>
        <taxon>Ascaridomorpha</taxon>
        <taxon>Ascaridoidea</taxon>
        <taxon>Ascarididae</taxon>
        <taxon>Ascaris</taxon>
    </lineage>
</organism>
<dbReference type="WBParaSite" id="ALUE_0000622601-mRNA-1">
    <property type="protein sequence ID" value="ALUE_0000622601-mRNA-1"/>
    <property type="gene ID" value="ALUE_0000622601"/>
</dbReference>
<protein>
    <submittedName>
        <fullName evidence="16">Aminopeptidase</fullName>
    </submittedName>
</protein>
<keyword evidence="15" id="KW-1185">Reference proteome</keyword>
<evidence type="ECO:0000256" key="4">
    <source>
        <dbReference type="ARBA" id="ARBA00022801"/>
    </source>
</evidence>
<keyword evidence="3 9" id="KW-0479">Metal-binding</keyword>
<dbReference type="InterPro" id="IPR050344">
    <property type="entry name" value="Peptidase_M1_aminopeptidases"/>
</dbReference>
<feature type="region of interest" description="Disordered" evidence="11">
    <location>
        <begin position="808"/>
        <end position="827"/>
    </location>
</feature>
<dbReference type="InterPro" id="IPR001930">
    <property type="entry name" value="Peptidase_M1"/>
</dbReference>
<evidence type="ECO:0000256" key="2">
    <source>
        <dbReference type="ARBA" id="ARBA00022670"/>
    </source>
</evidence>
<feature type="active site" description="Proton acceptor" evidence="7">
    <location>
        <position position="540"/>
    </location>
</feature>
<dbReference type="SUPFAM" id="SSF55486">
    <property type="entry name" value="Metalloproteases ('zincins'), catalytic domain"/>
    <property type="match status" value="1"/>
</dbReference>
<feature type="binding site" evidence="8">
    <location>
        <position position="353"/>
    </location>
    <ligand>
        <name>substrate</name>
    </ligand>
</feature>
<evidence type="ECO:0000259" key="14">
    <source>
        <dbReference type="Pfam" id="PF17900"/>
    </source>
</evidence>
<dbReference type="Pfam" id="PF17900">
    <property type="entry name" value="Peptidase_M1_N"/>
    <property type="match status" value="1"/>
</dbReference>
<evidence type="ECO:0000256" key="10">
    <source>
        <dbReference type="PIRSR" id="PIRSR634016-4"/>
    </source>
</evidence>
<proteinExistence type="inferred from homology"/>
<dbReference type="GO" id="GO:0070006">
    <property type="term" value="F:metalloaminopeptidase activity"/>
    <property type="evidence" value="ECO:0007669"/>
    <property type="project" value="TreeGrafter"/>
</dbReference>
<dbReference type="InterPro" id="IPR014782">
    <property type="entry name" value="Peptidase_M1_dom"/>
</dbReference>
<dbReference type="PANTHER" id="PTHR11533">
    <property type="entry name" value="PROTEASE M1 ZINC METALLOPROTEASE"/>
    <property type="match status" value="1"/>
</dbReference>
<dbReference type="Gene3D" id="1.10.390.10">
    <property type="entry name" value="Neutral Protease Domain 2"/>
    <property type="match status" value="1"/>
</dbReference>
<evidence type="ECO:0000256" key="1">
    <source>
        <dbReference type="ARBA" id="ARBA00010136"/>
    </source>
</evidence>
<feature type="binding site" evidence="8">
    <location>
        <position position="1188"/>
    </location>
    <ligand>
        <name>substrate</name>
    </ligand>
</feature>
<dbReference type="CDD" id="cd09601">
    <property type="entry name" value="M1_APN-Q_like"/>
    <property type="match status" value="1"/>
</dbReference>
<evidence type="ECO:0000256" key="3">
    <source>
        <dbReference type="ARBA" id="ARBA00022723"/>
    </source>
</evidence>
<keyword evidence="2" id="KW-0645">Protease</keyword>
<dbReference type="InterPro" id="IPR027268">
    <property type="entry name" value="Peptidase_M4/M1_CTD_sf"/>
</dbReference>
<dbReference type="Gene3D" id="2.60.40.1730">
    <property type="entry name" value="tricorn interacting facor f3 domain"/>
    <property type="match status" value="1"/>
</dbReference>
<keyword evidence="12" id="KW-1133">Transmembrane helix</keyword>
<dbReference type="Pfam" id="PF01433">
    <property type="entry name" value="Peptidase_M1"/>
    <property type="match status" value="1"/>
</dbReference>
<dbReference type="GO" id="GO:0042277">
    <property type="term" value="F:peptide binding"/>
    <property type="evidence" value="ECO:0007669"/>
    <property type="project" value="TreeGrafter"/>
</dbReference>
<feature type="binding site" evidence="9">
    <location>
        <position position="562"/>
    </location>
    <ligand>
        <name>Zn(2+)</name>
        <dbReference type="ChEBI" id="CHEBI:29105"/>
        <note>catalytic</note>
    </ligand>
</feature>
<dbReference type="InterPro" id="IPR045357">
    <property type="entry name" value="Aminopeptidase_N-like_N"/>
</dbReference>
<dbReference type="GO" id="GO:0005737">
    <property type="term" value="C:cytoplasm"/>
    <property type="evidence" value="ECO:0007669"/>
    <property type="project" value="TreeGrafter"/>
</dbReference>
<dbReference type="Proteomes" id="UP000036681">
    <property type="component" value="Unplaced"/>
</dbReference>
<dbReference type="GO" id="GO:0016020">
    <property type="term" value="C:membrane"/>
    <property type="evidence" value="ECO:0007669"/>
    <property type="project" value="TreeGrafter"/>
</dbReference>
<feature type="compositionally biased region" description="Basic residues" evidence="11">
    <location>
        <begin position="808"/>
        <end position="821"/>
    </location>
</feature>
<dbReference type="PANTHER" id="PTHR11533:SF21">
    <property type="entry name" value="AMINOPEPTIDASE"/>
    <property type="match status" value="1"/>
</dbReference>
<dbReference type="Gene3D" id="1.25.50.20">
    <property type="match status" value="1"/>
</dbReference>
<dbReference type="InterPro" id="IPR042097">
    <property type="entry name" value="Aminopeptidase_N-like_N_sf"/>
</dbReference>
<evidence type="ECO:0000313" key="15">
    <source>
        <dbReference type="Proteomes" id="UP000036681"/>
    </source>
</evidence>
<evidence type="ECO:0000256" key="11">
    <source>
        <dbReference type="SAM" id="MobiDB-lite"/>
    </source>
</evidence>
<evidence type="ECO:0000256" key="5">
    <source>
        <dbReference type="ARBA" id="ARBA00022833"/>
    </source>
</evidence>
<evidence type="ECO:0000256" key="12">
    <source>
        <dbReference type="SAM" id="Phobius"/>
    </source>
</evidence>
<keyword evidence="12" id="KW-0812">Transmembrane</keyword>
<dbReference type="GO" id="GO:0005615">
    <property type="term" value="C:extracellular space"/>
    <property type="evidence" value="ECO:0007669"/>
    <property type="project" value="TreeGrafter"/>
</dbReference>
<sequence>MNSSHQSVRNSPLDEGEPCLRKDDQSVSVIPESLPSRSSYASVKRIDYVGRCILFVLILAVFIFGVVVAFLVGRWAANNRNFNTTINEPLTNFTPLTQIQQSNTTTSIASTITQTPTLSITDAPEQATLSDEWDVPEESNNLTLIDIYPPSVIDTTPETFHFTSKSLIKKHRKVPLIPLPRTVLPVHYDIQLDFTAFLSEERIPGNISILLESYGNSTGDDIIFHSSPNVHIDRLRLHQHGKQPLHSFSQIKDDIFGKGGTYSLSEAQRKDKDCTADIKGSPQERMVSVIFKFIVNAPMQLSRCTLEIQFVTRICEDDDGGVHCYRSTPNEKGAQKQERHSRAPIISFTTKFEPTLARSFIPCWDEPHIKATFNVTVLHQRSMTVLSNTAPYRSGDKRHSNVVLTRFHETPPMSVYLLAFAVGPFVRLEMSTDRNIPLTIWTLPEDFLYARFAANFSPIMFDRHEEEFGARFPTHSIEYPFSKLDFVAARSFPVGGMENWGLVVFHNNMILLDSFLEDNANMTVDLLAEQYAIEKIVTHEIAHQWFGNLVTMNDWSEIWLNEGFASFYVGDFLKQDHPYLASSEYYLHLAQLLAKQTSDEKVPLVRTMRSEAEVESAFDRFHLYTKGCVIVKMIKDLVSDIDFRDGVRKYLKKNAFKSVGRDALWNSMPAYADHGIESERLEDVIEPWLTNAGMPEVVISRNYNDDSLRVTQRTSDQNRYVIFVNDVDSYSHNSSAAITMNSEGSHRRKREIHSNDHLKTMRRLRRGQEAESTPFDESLFEGIGNVSPLKDHHDPTKSEEIIGDIRKKKEKRKGRRMHFKHASLPPSQIRNSKNASALLLFKQELKFTDLFIPLKRQRAKKYRRSQHGKQLWSIPFSYRFGSSSSSAGELTRQFWLHNETVTFVDIELLPSMPLLANPDWKYPFRVNYDIDNWRMLAKMLHEHHLRIPSKSRMQLITDAEFYLKQSGVPEIYLYILGYLSRERDMGVLLIGLDAIYRFADMFRGTHISGTILIYLREVVAQIDSVLEESRSNPELAAIWLIDANRLAQLYQLRCVANLSTCEQDEKIEKWLMFADLTDEDQYFQMTAVCHYLFTEAGSRELELVANGLKHFNGKWSTSIQLATCVRDEEILKTTVRLIINTKNAAVYTAVLQNEYTLHYNGKLREMLWSEIASMSLPERKLLFSIDTRDTSQVARILVHSVRCLRELQQLMRVMPSWGTHMQLEIEYLKRKYHWMDKTAVPRIESFLNRGGAN</sequence>
<evidence type="ECO:0000259" key="13">
    <source>
        <dbReference type="Pfam" id="PF01433"/>
    </source>
</evidence>
<dbReference type="SUPFAM" id="SSF63737">
    <property type="entry name" value="Leukotriene A4 hydrolase N-terminal domain"/>
    <property type="match status" value="1"/>
</dbReference>
<feature type="transmembrane region" description="Helical" evidence="12">
    <location>
        <begin position="52"/>
        <end position="77"/>
    </location>
</feature>
<accession>A0A9J2P941</accession>
<feature type="binding site" evidence="9">
    <location>
        <position position="543"/>
    </location>
    <ligand>
        <name>Zn(2+)</name>
        <dbReference type="ChEBI" id="CHEBI:29105"/>
        <note>catalytic</note>
    </ligand>
</feature>
<comment type="similarity">
    <text evidence="1">Belongs to the peptidase M1 family.</text>
</comment>
<feature type="domain" description="Aminopeptidase N-like N-terminal" evidence="14">
    <location>
        <begin position="185"/>
        <end position="417"/>
    </location>
</feature>
<keyword evidence="5 9" id="KW-0862">Zinc</keyword>
<feature type="binding site" evidence="8">
    <location>
        <begin position="495"/>
        <end position="499"/>
    </location>
    <ligand>
        <name>substrate</name>
    </ligand>
</feature>
<comment type="cofactor">
    <cofactor evidence="9">
        <name>Zn(2+)</name>
        <dbReference type="ChEBI" id="CHEBI:29105"/>
    </cofactor>
    <text evidence="9">Binds 1 zinc ion per subunit.</text>
</comment>
<reference evidence="16" key="1">
    <citation type="submission" date="2023-03" db="UniProtKB">
        <authorList>
            <consortium name="WormBaseParasite"/>
        </authorList>
    </citation>
    <scope>IDENTIFICATION</scope>
</reference>
<evidence type="ECO:0000256" key="8">
    <source>
        <dbReference type="PIRSR" id="PIRSR634016-2"/>
    </source>
</evidence>
<feature type="region of interest" description="Disordered" evidence="11">
    <location>
        <begin position="1"/>
        <end position="27"/>
    </location>
</feature>
<dbReference type="GO" id="GO:0043171">
    <property type="term" value="P:peptide catabolic process"/>
    <property type="evidence" value="ECO:0007669"/>
    <property type="project" value="TreeGrafter"/>
</dbReference>
<evidence type="ECO:0000256" key="9">
    <source>
        <dbReference type="PIRSR" id="PIRSR634016-3"/>
    </source>
</evidence>
<feature type="compositionally biased region" description="Polar residues" evidence="11">
    <location>
        <begin position="1"/>
        <end position="10"/>
    </location>
</feature>
<feature type="binding site" evidence="9">
    <location>
        <position position="539"/>
    </location>
    <ligand>
        <name>Zn(2+)</name>
        <dbReference type="ChEBI" id="CHEBI:29105"/>
        <note>catalytic</note>
    </ligand>
</feature>
<dbReference type="InterPro" id="IPR034016">
    <property type="entry name" value="M1_APN-typ"/>
</dbReference>
<feature type="domain" description="Peptidase M1 membrane alanine aminopeptidase" evidence="13">
    <location>
        <begin position="474"/>
        <end position="688"/>
    </location>
</feature>
<keyword evidence="4" id="KW-0378">Hydrolase</keyword>
<dbReference type="AlphaFoldDB" id="A0A9J2P941"/>
<keyword evidence="6" id="KW-0482">Metalloprotease</keyword>
<keyword evidence="12" id="KW-0472">Membrane</keyword>
<evidence type="ECO:0000256" key="7">
    <source>
        <dbReference type="PIRSR" id="PIRSR634016-1"/>
    </source>
</evidence>
<dbReference type="GO" id="GO:0008270">
    <property type="term" value="F:zinc ion binding"/>
    <property type="evidence" value="ECO:0007669"/>
    <property type="project" value="InterPro"/>
</dbReference>
<dbReference type="GO" id="GO:0006508">
    <property type="term" value="P:proteolysis"/>
    <property type="evidence" value="ECO:0007669"/>
    <property type="project" value="UniProtKB-KW"/>
</dbReference>
<dbReference type="PRINTS" id="PR00756">
    <property type="entry name" value="ALADIPTASE"/>
</dbReference>
<name>A0A9J2P941_ASCLU</name>
<evidence type="ECO:0000313" key="16">
    <source>
        <dbReference type="WBParaSite" id="ALUE_0000622601-mRNA-1"/>
    </source>
</evidence>